<dbReference type="EMBL" id="CP060828">
    <property type="protein sequence ID" value="QNP68189.1"/>
    <property type="molecule type" value="Genomic_DNA"/>
</dbReference>
<proteinExistence type="predicted"/>
<evidence type="ECO:0000313" key="1">
    <source>
        <dbReference type="EMBL" id="QNP68189.1"/>
    </source>
</evidence>
<protein>
    <submittedName>
        <fullName evidence="1">Alpha/beta hydrolase</fullName>
    </submittedName>
</protein>
<evidence type="ECO:0000313" key="2">
    <source>
        <dbReference type="Proteomes" id="UP000516052"/>
    </source>
</evidence>
<reference evidence="1 2" key="1">
    <citation type="submission" date="2020-08" db="EMBL/GenBank/DDBJ databases">
        <title>A novel species.</title>
        <authorList>
            <person name="Gao J."/>
        </authorList>
    </citation>
    <scope>NUCLEOTIDE SEQUENCE [LARGE SCALE GENOMIC DNA]</scope>
    <source>
        <strain evidence="1 2">CRXT-G-22</strain>
    </source>
</reference>
<dbReference type="AlphaFoldDB" id="A0A7H0I5X3"/>
<dbReference type="SUPFAM" id="SSF53474">
    <property type="entry name" value="alpha/beta-Hydrolases"/>
    <property type="match status" value="1"/>
</dbReference>
<keyword evidence="1" id="KW-0378">Hydrolase</keyword>
<keyword evidence="2" id="KW-1185">Reference proteome</keyword>
<dbReference type="Gene3D" id="3.40.50.1820">
    <property type="entry name" value="alpha/beta hydrolase"/>
    <property type="match status" value="1"/>
</dbReference>
<sequence length="246" mass="25962">MPLHFTTEQRLDDGVLERGFSLDGIPGILWTPAPSSAPAPLILLGHPPLGLPAMHPRLAARARLAAADGFASATIELPGSGERPRLDAVDQARSALRRALAAGEPVSDEIIDALVLPLVDKAVPEWRATLDALLTLPEITGPVGYSGGVISIGVRLAAVEPRVVAAVLYAGSYIPRAIVEEARTVGIPLHVLLQWDDEGNDRQAALELFDAFGSREKCLNANMGGHTGVPAHAGEAAGRFLARHMR</sequence>
<dbReference type="Proteomes" id="UP000516052">
    <property type="component" value="Chromosome"/>
</dbReference>
<gene>
    <name evidence="1" type="ORF">IAG44_01055</name>
</gene>
<dbReference type="RefSeq" id="WP_187745232.1">
    <property type="nucleotide sequence ID" value="NZ_CP060828.1"/>
</dbReference>
<accession>A0A7H0I5X3</accession>
<dbReference type="InterPro" id="IPR029058">
    <property type="entry name" value="AB_hydrolase_fold"/>
</dbReference>
<organism evidence="1 2">
    <name type="scientific">Streptomyces roseirectus</name>
    <dbReference type="NCBI Taxonomy" id="2768066"/>
    <lineage>
        <taxon>Bacteria</taxon>
        <taxon>Bacillati</taxon>
        <taxon>Actinomycetota</taxon>
        <taxon>Actinomycetes</taxon>
        <taxon>Kitasatosporales</taxon>
        <taxon>Streptomycetaceae</taxon>
        <taxon>Streptomyces</taxon>
    </lineage>
</organism>
<dbReference type="KEGG" id="sroi:IAG44_01055"/>
<name>A0A7H0I5X3_9ACTN</name>
<dbReference type="GO" id="GO:0016787">
    <property type="term" value="F:hydrolase activity"/>
    <property type="evidence" value="ECO:0007669"/>
    <property type="project" value="UniProtKB-KW"/>
</dbReference>